<feature type="domain" description="Tyr recombinase" evidence="6">
    <location>
        <begin position="126"/>
        <end position="306"/>
    </location>
</feature>
<dbReference type="Pfam" id="PF00589">
    <property type="entry name" value="Phage_integrase"/>
    <property type="match status" value="1"/>
</dbReference>
<dbReference type="InterPro" id="IPR013762">
    <property type="entry name" value="Integrase-like_cat_sf"/>
</dbReference>
<dbReference type="Gene3D" id="1.10.150.130">
    <property type="match status" value="1"/>
</dbReference>
<dbReference type="PROSITE" id="PS51900">
    <property type="entry name" value="CB"/>
    <property type="match status" value="1"/>
</dbReference>
<accession>A0ABQ4KA26</accession>
<dbReference type="Pfam" id="PF02899">
    <property type="entry name" value="Phage_int_SAM_1"/>
    <property type="match status" value="1"/>
</dbReference>
<name>A0ABQ4KA26_9BACI</name>
<dbReference type="Gene3D" id="1.10.443.10">
    <property type="entry name" value="Intergrase catalytic core"/>
    <property type="match status" value="1"/>
</dbReference>
<protein>
    <submittedName>
        <fullName evidence="8">Tyrosine recombinase XerC</fullName>
    </submittedName>
</protein>
<evidence type="ECO:0000256" key="2">
    <source>
        <dbReference type="ARBA" id="ARBA00022908"/>
    </source>
</evidence>
<keyword evidence="2" id="KW-0229">DNA integration</keyword>
<keyword evidence="3 5" id="KW-0238">DNA-binding</keyword>
<reference evidence="8 9" key="1">
    <citation type="submission" date="2021-03" db="EMBL/GenBank/DDBJ databases">
        <title>Antimicrobial resistance genes in bacteria isolated from Japanese honey, and their potential for conferring macrolide and lincosamide resistance in the American foulbrood pathogen Paenibacillus larvae.</title>
        <authorList>
            <person name="Okamoto M."/>
            <person name="Kumagai M."/>
            <person name="Kanamori H."/>
            <person name="Takamatsu D."/>
        </authorList>
    </citation>
    <scope>NUCLEOTIDE SEQUENCE [LARGE SCALE GENOMIC DNA]</scope>
    <source>
        <strain evidence="8 9">J1TS3</strain>
    </source>
</reference>
<dbReference type="InterPro" id="IPR011010">
    <property type="entry name" value="DNA_brk_join_enz"/>
</dbReference>
<proteinExistence type="inferred from homology"/>
<evidence type="ECO:0000313" key="9">
    <source>
        <dbReference type="Proteomes" id="UP000680279"/>
    </source>
</evidence>
<dbReference type="Proteomes" id="UP000680279">
    <property type="component" value="Unassembled WGS sequence"/>
</dbReference>
<evidence type="ECO:0000256" key="5">
    <source>
        <dbReference type="PROSITE-ProRule" id="PRU01248"/>
    </source>
</evidence>
<evidence type="ECO:0000256" key="1">
    <source>
        <dbReference type="ARBA" id="ARBA00008857"/>
    </source>
</evidence>
<dbReference type="EMBL" id="BOQT01000018">
    <property type="protein sequence ID" value="GIN22579.1"/>
    <property type="molecule type" value="Genomic_DNA"/>
</dbReference>
<evidence type="ECO:0000313" key="8">
    <source>
        <dbReference type="EMBL" id="GIN22579.1"/>
    </source>
</evidence>
<comment type="similarity">
    <text evidence="1">Belongs to the 'phage' integrase family.</text>
</comment>
<dbReference type="PANTHER" id="PTHR30349">
    <property type="entry name" value="PHAGE INTEGRASE-RELATED"/>
    <property type="match status" value="1"/>
</dbReference>
<sequence>MLAEKVVMLNNSKVFNEIKRFLDNKYLISESNNTRNEYERDIRQFFYYLTDGKKDIEYLTIEDIQLSQDDIEDYQLYLVKLNKYANRTINRKLAPIKELYKRFERRKLVSDLSMFKDIKRLKETDKSYGVFSIEEVFKALDFVKNKPRSRKRLTKYHLIRFTIETRARLEECLSLEWNDFEVRGNDVVIHIVAKGNKDFKPRIAKWFYEELLEIKKENKKKVFDISKNSIQAMMNDIVEHLEVPEERNLTFHSWRKTGGTFIFNFTKDLEYTRKALNHSSISTTQKYIEGVDYGIYGMFSMQQNYDENLYKKVELTDLVKAIDKLDQAEKMRINMQLTKILN</sequence>
<dbReference type="InterPro" id="IPR044068">
    <property type="entry name" value="CB"/>
</dbReference>
<keyword evidence="9" id="KW-1185">Reference proteome</keyword>
<dbReference type="InterPro" id="IPR010998">
    <property type="entry name" value="Integrase_recombinase_N"/>
</dbReference>
<evidence type="ECO:0000256" key="4">
    <source>
        <dbReference type="ARBA" id="ARBA00023172"/>
    </source>
</evidence>
<dbReference type="RefSeq" id="WP_212963697.1">
    <property type="nucleotide sequence ID" value="NZ_BOQT01000018.1"/>
</dbReference>
<gene>
    <name evidence="8" type="primary">xerC_1</name>
    <name evidence="8" type="ORF">J1TS3_37130</name>
</gene>
<keyword evidence="4" id="KW-0233">DNA recombination</keyword>
<dbReference type="CDD" id="cd00397">
    <property type="entry name" value="DNA_BRE_C"/>
    <property type="match status" value="1"/>
</dbReference>
<feature type="domain" description="Core-binding (CB)" evidence="7">
    <location>
        <begin position="16"/>
        <end position="104"/>
    </location>
</feature>
<dbReference type="InterPro" id="IPR004107">
    <property type="entry name" value="Integrase_SAM-like_N"/>
</dbReference>
<evidence type="ECO:0000259" key="7">
    <source>
        <dbReference type="PROSITE" id="PS51900"/>
    </source>
</evidence>
<organism evidence="8 9">
    <name type="scientific">Siminovitchia fordii</name>
    <dbReference type="NCBI Taxonomy" id="254759"/>
    <lineage>
        <taxon>Bacteria</taxon>
        <taxon>Bacillati</taxon>
        <taxon>Bacillota</taxon>
        <taxon>Bacilli</taxon>
        <taxon>Bacillales</taxon>
        <taxon>Bacillaceae</taxon>
        <taxon>Siminovitchia</taxon>
    </lineage>
</organism>
<evidence type="ECO:0000259" key="6">
    <source>
        <dbReference type="PROSITE" id="PS51898"/>
    </source>
</evidence>
<dbReference type="PANTHER" id="PTHR30349:SF41">
    <property type="entry name" value="INTEGRASE_RECOMBINASE PROTEIN MJ0367-RELATED"/>
    <property type="match status" value="1"/>
</dbReference>
<comment type="caution">
    <text evidence="8">The sequence shown here is derived from an EMBL/GenBank/DDBJ whole genome shotgun (WGS) entry which is preliminary data.</text>
</comment>
<dbReference type="SUPFAM" id="SSF56349">
    <property type="entry name" value="DNA breaking-rejoining enzymes"/>
    <property type="match status" value="1"/>
</dbReference>
<evidence type="ECO:0000256" key="3">
    <source>
        <dbReference type="ARBA" id="ARBA00023125"/>
    </source>
</evidence>
<dbReference type="InterPro" id="IPR002104">
    <property type="entry name" value="Integrase_catalytic"/>
</dbReference>
<dbReference type="InterPro" id="IPR050090">
    <property type="entry name" value="Tyrosine_recombinase_XerCD"/>
</dbReference>
<dbReference type="PROSITE" id="PS51898">
    <property type="entry name" value="TYR_RECOMBINASE"/>
    <property type="match status" value="1"/>
</dbReference>